<comment type="caution">
    <text evidence="12">The sequence shown here is derived from an EMBL/GenBank/DDBJ whole genome shotgun (WGS) entry which is preliminary data.</text>
</comment>
<dbReference type="EMBL" id="JAINUF010000002">
    <property type="protein sequence ID" value="KAJ8374432.1"/>
    <property type="molecule type" value="Genomic_DNA"/>
</dbReference>
<dbReference type="AlphaFoldDB" id="A0A9Q1J9P5"/>
<dbReference type="CDD" id="cd00063">
    <property type="entry name" value="FN3"/>
    <property type="match status" value="1"/>
</dbReference>
<dbReference type="InterPro" id="IPR015321">
    <property type="entry name" value="TypeI_recpt_CBD"/>
</dbReference>
<evidence type="ECO:0000256" key="5">
    <source>
        <dbReference type="ARBA" id="ARBA00022737"/>
    </source>
</evidence>
<dbReference type="InterPro" id="IPR003961">
    <property type="entry name" value="FN3_dom"/>
</dbReference>
<keyword evidence="7" id="KW-0472">Membrane</keyword>
<dbReference type="Gene3D" id="2.60.40.10">
    <property type="entry name" value="Immunoglobulins"/>
    <property type="match status" value="3"/>
</dbReference>
<keyword evidence="5" id="KW-0677">Repeat</keyword>
<name>A0A9Q1J9P5_SYNKA</name>
<organism evidence="12 13">
    <name type="scientific">Synaphobranchus kaupii</name>
    <name type="common">Kaup's arrowtooth eel</name>
    <dbReference type="NCBI Taxonomy" id="118154"/>
    <lineage>
        <taxon>Eukaryota</taxon>
        <taxon>Metazoa</taxon>
        <taxon>Chordata</taxon>
        <taxon>Craniata</taxon>
        <taxon>Vertebrata</taxon>
        <taxon>Euteleostomi</taxon>
        <taxon>Actinopterygii</taxon>
        <taxon>Neopterygii</taxon>
        <taxon>Teleostei</taxon>
        <taxon>Anguilliformes</taxon>
        <taxon>Synaphobranchidae</taxon>
        <taxon>Synaphobranchus</taxon>
    </lineage>
</organism>
<evidence type="ECO:0000256" key="8">
    <source>
        <dbReference type="ARBA" id="ARBA00023170"/>
    </source>
</evidence>
<keyword evidence="3" id="KW-0812">Transmembrane</keyword>
<dbReference type="OrthoDB" id="9884260at2759"/>
<evidence type="ECO:0000256" key="9">
    <source>
        <dbReference type="ARBA" id="ARBA00023180"/>
    </source>
</evidence>
<evidence type="ECO:0000256" key="10">
    <source>
        <dbReference type="SAM" id="SignalP"/>
    </source>
</evidence>
<dbReference type="GO" id="GO:0005886">
    <property type="term" value="C:plasma membrane"/>
    <property type="evidence" value="ECO:0007669"/>
    <property type="project" value="UniProtKB-ARBA"/>
</dbReference>
<dbReference type="SMART" id="SM00060">
    <property type="entry name" value="FN3"/>
    <property type="match status" value="3"/>
</dbReference>
<feature type="signal peptide" evidence="10">
    <location>
        <begin position="1"/>
        <end position="18"/>
    </location>
</feature>
<accession>A0A9Q1J9P5</accession>
<evidence type="ECO:0000313" key="13">
    <source>
        <dbReference type="Proteomes" id="UP001152622"/>
    </source>
</evidence>
<evidence type="ECO:0000313" key="12">
    <source>
        <dbReference type="EMBL" id="KAJ8374432.1"/>
    </source>
</evidence>
<keyword evidence="4 10" id="KW-0732">Signal</keyword>
<dbReference type="PANTHER" id="PTHR48423:SF1">
    <property type="entry name" value="INTERLEUKIN-27 RECEPTOR SUBUNIT ALPHA"/>
    <property type="match status" value="1"/>
</dbReference>
<dbReference type="InterPro" id="IPR052672">
    <property type="entry name" value="Type1_Cytokine_Rcpt_Type2"/>
</dbReference>
<dbReference type="InterPro" id="IPR013783">
    <property type="entry name" value="Ig-like_fold"/>
</dbReference>
<evidence type="ECO:0000256" key="7">
    <source>
        <dbReference type="ARBA" id="ARBA00023136"/>
    </source>
</evidence>
<feature type="chain" id="PRO_5040499155" description="Fibronectin type-III domain-containing protein" evidence="10">
    <location>
        <begin position="19"/>
        <end position="636"/>
    </location>
</feature>
<evidence type="ECO:0000256" key="6">
    <source>
        <dbReference type="ARBA" id="ARBA00022989"/>
    </source>
</evidence>
<protein>
    <recommendedName>
        <fullName evidence="11">Fibronectin type-III domain-containing protein</fullName>
    </recommendedName>
</protein>
<dbReference type="PROSITE" id="PS50853">
    <property type="entry name" value="FN3"/>
    <property type="match status" value="1"/>
</dbReference>
<comment type="subcellular location">
    <subcellularLocation>
        <location evidence="1">Membrane</location>
        <topology evidence="1">Single-pass type I membrane protein</topology>
    </subcellularLocation>
</comment>
<comment type="similarity">
    <text evidence="2">Belongs to the type I cytokine receptor family. Type 2 subfamily.</text>
</comment>
<dbReference type="Proteomes" id="UP001152622">
    <property type="component" value="Chromosome 2"/>
</dbReference>
<keyword evidence="6" id="KW-1133">Transmembrane helix</keyword>
<keyword evidence="8" id="KW-0675">Receptor</keyword>
<dbReference type="Pfam" id="PF00041">
    <property type="entry name" value="fn3"/>
    <property type="match status" value="1"/>
</dbReference>
<evidence type="ECO:0000256" key="3">
    <source>
        <dbReference type="ARBA" id="ARBA00022692"/>
    </source>
</evidence>
<evidence type="ECO:0000256" key="4">
    <source>
        <dbReference type="ARBA" id="ARBA00022729"/>
    </source>
</evidence>
<gene>
    <name evidence="12" type="ORF">SKAU_G00050120</name>
</gene>
<dbReference type="InterPro" id="IPR036116">
    <property type="entry name" value="FN3_sf"/>
</dbReference>
<evidence type="ECO:0000259" key="11">
    <source>
        <dbReference type="PROSITE" id="PS50853"/>
    </source>
</evidence>
<evidence type="ECO:0000256" key="1">
    <source>
        <dbReference type="ARBA" id="ARBA00004479"/>
    </source>
</evidence>
<dbReference type="PANTHER" id="PTHR48423">
    <property type="entry name" value="INTERLEUKIN-27 RECEPTOR SUBUNIT ALPHA"/>
    <property type="match status" value="1"/>
</dbReference>
<dbReference type="Pfam" id="PF09240">
    <property type="entry name" value="IL6Ra-bind"/>
    <property type="match status" value="1"/>
</dbReference>
<feature type="domain" description="Fibronectin type-III" evidence="11">
    <location>
        <begin position="376"/>
        <end position="473"/>
    </location>
</feature>
<reference evidence="12" key="1">
    <citation type="journal article" date="2023" name="Science">
        <title>Genome structures resolve the early diversification of teleost fishes.</title>
        <authorList>
            <person name="Parey E."/>
            <person name="Louis A."/>
            <person name="Montfort J."/>
            <person name="Bouchez O."/>
            <person name="Roques C."/>
            <person name="Iampietro C."/>
            <person name="Lluch J."/>
            <person name="Castinel A."/>
            <person name="Donnadieu C."/>
            <person name="Desvignes T."/>
            <person name="Floi Bucao C."/>
            <person name="Jouanno E."/>
            <person name="Wen M."/>
            <person name="Mejri S."/>
            <person name="Dirks R."/>
            <person name="Jansen H."/>
            <person name="Henkel C."/>
            <person name="Chen W.J."/>
            <person name="Zahm M."/>
            <person name="Cabau C."/>
            <person name="Klopp C."/>
            <person name="Thompson A.W."/>
            <person name="Robinson-Rechavi M."/>
            <person name="Braasch I."/>
            <person name="Lecointre G."/>
            <person name="Bobe J."/>
            <person name="Postlethwait J.H."/>
            <person name="Berthelot C."/>
            <person name="Roest Crollius H."/>
            <person name="Guiguen Y."/>
        </authorList>
    </citation>
    <scope>NUCLEOTIDE SEQUENCE</scope>
    <source>
        <strain evidence="12">WJC10195</strain>
    </source>
</reference>
<evidence type="ECO:0000256" key="2">
    <source>
        <dbReference type="ARBA" id="ARBA00008921"/>
    </source>
</evidence>
<keyword evidence="9" id="KW-0325">Glycoprotein</keyword>
<sequence>MTSIKADLLALLVGVCISAEPGPAPSGLQCVFMEFANVTCQWESGEDTYPDTLYILQVNQTKGTNDSVYKQHQCQTVSETQCSVPINNSLNKHYCIRVTAKSSHTNASSPTLCTDAIDAAKLYAPIFSGLSAILGKPRCLSSSGLILKSSPSPRNAWKQGPWITSWSTARGNSPNPISWSALSHWSHWSGLLQAHTEEAAPSIPPQLWRLIERERVTRLETSHFALEAVTKARGKRQNFRIPLSNSAGHSPPAVIIIPSALHKESRDPVAFSVAALDNVTLEVRWDVHAVLLASGFLVEWCVAAESSPCRPHWQKLGPNCAGVNITDAGETHCQDPAHSNEGVCPKVCYNVSVRAEFGAEAGPEQSVLAYTRQGVPSAGPRLHVTELGSRSLSLQWDPIPLERRHGFVHNYTLYYKSINHNTTWLVVSGNLRQYRLSGLSGQYRIYMTASTEAGQGAAGPTLTVVVEGYTPSVLTVLRCGVPPLLALLILFSCLRWRQRIKHAFWPWVPDPSQSSLSLWMTGKVPVHKAEMKDSKDTNDQRSTNKDLLSFIPDVNLSALDSALGFPIILCNSCDPPWTKEGQSKTRNVEAFPLLSQYVRHRFEQGEDWPSSPLFPAGSQYCLLVTTETQEQGIGCS</sequence>
<keyword evidence="13" id="KW-1185">Reference proteome</keyword>
<proteinExistence type="inferred from homology"/>
<dbReference type="SUPFAM" id="SSF49265">
    <property type="entry name" value="Fibronectin type III"/>
    <property type="match status" value="2"/>
</dbReference>